<evidence type="ECO:0000256" key="2">
    <source>
        <dbReference type="SAM" id="MobiDB-lite"/>
    </source>
</evidence>
<feature type="transmembrane region" description="Helical" evidence="3">
    <location>
        <begin position="12"/>
        <end position="31"/>
    </location>
</feature>
<evidence type="ECO:0000313" key="4">
    <source>
        <dbReference type="EMBL" id="RFU87757.1"/>
    </source>
</evidence>
<dbReference type="SUPFAM" id="SSF51294">
    <property type="entry name" value="Hedgehog/intein (Hint) domain"/>
    <property type="match status" value="1"/>
</dbReference>
<protein>
    <recommendedName>
        <fullName evidence="6">Hint domain-containing protein</fullName>
    </recommendedName>
</protein>
<dbReference type="RefSeq" id="WP_128554803.1">
    <property type="nucleotide sequence ID" value="NZ_QUAK01000025.1"/>
</dbReference>
<reference evidence="4 5" key="1">
    <citation type="submission" date="2018-08" db="EMBL/GenBank/DDBJ databases">
        <title>Isolation, diversity and antifungal activity of Actinobacteria from wheat.</title>
        <authorList>
            <person name="Han C."/>
        </authorList>
    </citation>
    <scope>NUCLEOTIDE SEQUENCE [LARGE SCALE GENOMIC DNA]</scope>
    <source>
        <strain evidence="4 5">NEAU-YY421</strain>
    </source>
</reference>
<keyword evidence="5" id="KW-1185">Reference proteome</keyword>
<organism evidence="4 5">
    <name type="scientific">Streptomyces triticagri</name>
    <dbReference type="NCBI Taxonomy" id="2293568"/>
    <lineage>
        <taxon>Bacteria</taxon>
        <taxon>Bacillati</taxon>
        <taxon>Actinomycetota</taxon>
        <taxon>Actinomycetes</taxon>
        <taxon>Kitasatosporales</taxon>
        <taxon>Streptomycetaceae</taxon>
        <taxon>Streptomyces</taxon>
    </lineage>
</organism>
<sequence length="488" mass="51664">MGLKHLDRGQSTTEYAGLLVIVALVVVALFGTSINETIADTVSTKVCEITGGDGCGGGDGPARADGDGTSKGDGSNPAKADIKPADDGGGGGNGDGGNENLSAAEKEYNKSKSELDKALKKYDVTKKDLKKAAEELIKIAGDETGITDALKCITEGDGSACTETVINALLMAAGGMPLKLVKKYLFNPKKGIETGKKIIKNGTKIAKGLTSLYKQSKTVAKLKKKTAALKKKAAAAKKKRTACKPKHSFLPGTSVLMADGRRIPIESIAAGDKVLATDPTTGRTAARPVTRTITTHEDKHFTRLTVGTGVGGGSPGLETLTTTNTHPFWLPTQTRWADAGTLTPGDQLRTADGDSRPVTSISRYTQRQTTHDLTIAGIHTYYVLAGAAPVLVHNSNCAVPISKGRWDHVWDRHVNRKKYPGKSKFKTTSKAKIQKMINRALDGRTSDGAYHHKFSTPIGRKAGGDPQFHIRVVVRDGKVITAFPSDGP</sequence>
<gene>
    <name evidence="4" type="ORF">DY218_05750</name>
</gene>
<proteinExistence type="predicted"/>
<feature type="compositionally biased region" description="Gly residues" evidence="2">
    <location>
        <begin position="87"/>
        <end position="97"/>
    </location>
</feature>
<evidence type="ECO:0000256" key="3">
    <source>
        <dbReference type="SAM" id="Phobius"/>
    </source>
</evidence>
<dbReference type="Proteomes" id="UP000263094">
    <property type="component" value="Unassembled WGS sequence"/>
</dbReference>
<evidence type="ECO:0000256" key="1">
    <source>
        <dbReference type="SAM" id="Coils"/>
    </source>
</evidence>
<dbReference type="Gene3D" id="2.170.16.10">
    <property type="entry name" value="Hedgehog/Intein (Hint) domain"/>
    <property type="match status" value="1"/>
</dbReference>
<evidence type="ECO:0000313" key="5">
    <source>
        <dbReference type="Proteomes" id="UP000263094"/>
    </source>
</evidence>
<dbReference type="InterPro" id="IPR036844">
    <property type="entry name" value="Hint_dom_sf"/>
</dbReference>
<dbReference type="AlphaFoldDB" id="A0A372MBU7"/>
<comment type="caution">
    <text evidence="4">The sequence shown here is derived from an EMBL/GenBank/DDBJ whole genome shotgun (WGS) entry which is preliminary data.</text>
</comment>
<feature type="region of interest" description="Disordered" evidence="2">
    <location>
        <begin position="54"/>
        <end position="101"/>
    </location>
</feature>
<evidence type="ECO:0008006" key="6">
    <source>
        <dbReference type="Google" id="ProtNLM"/>
    </source>
</evidence>
<dbReference type="EMBL" id="QUAK01000025">
    <property type="protein sequence ID" value="RFU87757.1"/>
    <property type="molecule type" value="Genomic_DNA"/>
</dbReference>
<keyword evidence="1" id="KW-0175">Coiled coil</keyword>
<feature type="coiled-coil region" evidence="1">
    <location>
        <begin position="101"/>
        <end position="135"/>
    </location>
</feature>
<dbReference type="Pfam" id="PF07591">
    <property type="entry name" value="PT-HINT"/>
    <property type="match status" value="1"/>
</dbReference>
<accession>A0A372MBU7</accession>
<dbReference type="OrthoDB" id="582519at2"/>
<keyword evidence="3" id="KW-1133">Transmembrane helix</keyword>
<dbReference type="CDD" id="cd00081">
    <property type="entry name" value="Hint"/>
    <property type="match status" value="1"/>
</dbReference>
<keyword evidence="3" id="KW-0472">Membrane</keyword>
<keyword evidence="3" id="KW-0812">Transmembrane</keyword>
<name>A0A372MBU7_9ACTN</name>